<dbReference type="PANTHER" id="PTHR12725">
    <property type="entry name" value="HALOACID DEHALOGENASE-LIKE HYDROLASE"/>
    <property type="match status" value="1"/>
</dbReference>
<evidence type="ECO:0000313" key="1">
    <source>
        <dbReference type="EMBL" id="QMW22240.1"/>
    </source>
</evidence>
<dbReference type="SFLD" id="SFLDG01129">
    <property type="entry name" value="C1.5:_HAD__Beta-PGM__Phosphata"/>
    <property type="match status" value="1"/>
</dbReference>
<dbReference type="InterPro" id="IPR006439">
    <property type="entry name" value="HAD-SF_hydro_IA"/>
</dbReference>
<dbReference type="PANTHER" id="PTHR12725:SF117">
    <property type="entry name" value="HALOACID DEHALOGENASE-LIKE HYDROLASE"/>
    <property type="match status" value="1"/>
</dbReference>
<dbReference type="KEGG" id="sand:H3309_12845"/>
<dbReference type="RefSeq" id="WP_182295085.1">
    <property type="nucleotide sequence ID" value="NZ_CP059851.1"/>
</dbReference>
<dbReference type="Proteomes" id="UP000515292">
    <property type="component" value="Chromosome"/>
</dbReference>
<evidence type="ECO:0000313" key="2">
    <source>
        <dbReference type="Proteomes" id="UP000515292"/>
    </source>
</evidence>
<dbReference type="Pfam" id="PF00702">
    <property type="entry name" value="Hydrolase"/>
    <property type="match status" value="1"/>
</dbReference>
<dbReference type="PRINTS" id="PR00413">
    <property type="entry name" value="HADHALOGNASE"/>
</dbReference>
<accession>A0A7G5IFU8</accession>
<proteinExistence type="predicted"/>
<organism evidence="1 2">
    <name type="scientific">Sandaracinobacteroides saxicola</name>
    <dbReference type="NCBI Taxonomy" id="2759707"/>
    <lineage>
        <taxon>Bacteria</taxon>
        <taxon>Pseudomonadati</taxon>
        <taxon>Pseudomonadota</taxon>
        <taxon>Alphaproteobacteria</taxon>
        <taxon>Sphingomonadales</taxon>
        <taxon>Sphingosinicellaceae</taxon>
        <taxon>Sandaracinobacteroides</taxon>
    </lineage>
</organism>
<dbReference type="SUPFAM" id="SSF56784">
    <property type="entry name" value="HAD-like"/>
    <property type="match status" value="1"/>
</dbReference>
<dbReference type="InterPro" id="IPR010237">
    <property type="entry name" value="Pyr-5-nucltdase"/>
</dbReference>
<dbReference type="EMBL" id="CP059851">
    <property type="protein sequence ID" value="QMW22240.1"/>
    <property type="molecule type" value="Genomic_DNA"/>
</dbReference>
<dbReference type="Gene3D" id="3.40.50.1000">
    <property type="entry name" value="HAD superfamily/HAD-like"/>
    <property type="match status" value="1"/>
</dbReference>
<reference evidence="1 2" key="1">
    <citation type="submission" date="2020-07" db="EMBL/GenBank/DDBJ databases">
        <title>Complete genome sequence for Sandaracinobacter sp. M6.</title>
        <authorList>
            <person name="Tang Y."/>
            <person name="Liu Q."/>
            <person name="Guo Z."/>
            <person name="Lei P."/>
            <person name="Huang B."/>
        </authorList>
    </citation>
    <scope>NUCLEOTIDE SEQUENCE [LARGE SCALE GENOMIC DNA]</scope>
    <source>
        <strain evidence="1 2">M6</strain>
    </source>
</reference>
<dbReference type="NCBIfam" id="TIGR01993">
    <property type="entry name" value="Pyr-5-nucltdase"/>
    <property type="match status" value="1"/>
</dbReference>
<protein>
    <submittedName>
        <fullName evidence="1">Pyrimidine 5'-nucleotidase</fullName>
    </submittedName>
</protein>
<name>A0A7G5IFU8_9SPHN</name>
<dbReference type="InterPro" id="IPR023214">
    <property type="entry name" value="HAD_sf"/>
</dbReference>
<dbReference type="Gene3D" id="1.10.150.450">
    <property type="match status" value="1"/>
</dbReference>
<sequence length="220" mass="24344">MKPPFAHVETWLFDMDNTLYHPRANLFAQIDVRMEAYVAELLGLDRAAARVVQKRYFHEHGTTLRGLMNDHGVAPADFLAKVHDLDFSVLSPDPRVVAGLARLPGRKYVFTNGDADYAARVLGALGIGAAFDGVFDIHAMEYRPKPDPLAYEKLVAALDFDPAKAFFAEDMAHNLKPAKALGMATLWVNNGSERGGHGAHPDFIDQETHDFAEWLEAITA</sequence>
<keyword evidence="2" id="KW-1185">Reference proteome</keyword>
<dbReference type="InterPro" id="IPR036412">
    <property type="entry name" value="HAD-like_sf"/>
</dbReference>
<dbReference type="NCBIfam" id="TIGR01509">
    <property type="entry name" value="HAD-SF-IA-v3"/>
    <property type="match status" value="1"/>
</dbReference>
<dbReference type="AlphaFoldDB" id="A0A7G5IFU8"/>
<dbReference type="SFLD" id="SFLDG01132">
    <property type="entry name" value="C1.5.3:_5'-Nucleotidase_Like"/>
    <property type="match status" value="1"/>
</dbReference>
<gene>
    <name evidence="1" type="ORF">H3309_12845</name>
</gene>
<dbReference type="SFLD" id="SFLDS00003">
    <property type="entry name" value="Haloacid_Dehalogenase"/>
    <property type="match status" value="1"/>
</dbReference>